<name>A0AAE1EI29_PETCI</name>
<comment type="caution">
    <text evidence="1">The sequence shown here is derived from an EMBL/GenBank/DDBJ whole genome shotgun (WGS) entry which is preliminary data.</text>
</comment>
<evidence type="ECO:0000313" key="1">
    <source>
        <dbReference type="EMBL" id="KAK3850031.1"/>
    </source>
</evidence>
<keyword evidence="2" id="KW-1185">Reference proteome</keyword>
<sequence length="117" mass="13227">MPSTQSHSTLHCLPLSPTPHHNAFHSVPLHTTLPSTQFHSTPHRLPPNPTPHHTAFHPIPLHTTPPSTQSHSTHHLPPSPCLWSYKYSLGQNVFICIPPMCYRLTWSRSWKTTPIDS</sequence>
<reference evidence="1" key="1">
    <citation type="submission" date="2023-10" db="EMBL/GenBank/DDBJ databases">
        <title>Genome assemblies of two species of porcelain crab, Petrolisthes cinctipes and Petrolisthes manimaculis (Anomura: Porcellanidae).</title>
        <authorList>
            <person name="Angst P."/>
        </authorList>
    </citation>
    <scope>NUCLEOTIDE SEQUENCE</scope>
    <source>
        <strain evidence="1">PB745_01</strain>
        <tissue evidence="1">Gill</tissue>
    </source>
</reference>
<accession>A0AAE1EI29</accession>
<gene>
    <name evidence="1" type="ORF">Pcinc_043236</name>
</gene>
<dbReference type="EMBL" id="JAWQEG010008579">
    <property type="protein sequence ID" value="KAK3850031.1"/>
    <property type="molecule type" value="Genomic_DNA"/>
</dbReference>
<dbReference type="AlphaFoldDB" id="A0AAE1EI29"/>
<evidence type="ECO:0000313" key="2">
    <source>
        <dbReference type="Proteomes" id="UP001286313"/>
    </source>
</evidence>
<protein>
    <submittedName>
        <fullName evidence="1">Uncharacterized protein</fullName>
    </submittedName>
</protein>
<organism evidence="1 2">
    <name type="scientific">Petrolisthes cinctipes</name>
    <name type="common">Flat porcelain crab</name>
    <dbReference type="NCBI Taxonomy" id="88211"/>
    <lineage>
        <taxon>Eukaryota</taxon>
        <taxon>Metazoa</taxon>
        <taxon>Ecdysozoa</taxon>
        <taxon>Arthropoda</taxon>
        <taxon>Crustacea</taxon>
        <taxon>Multicrustacea</taxon>
        <taxon>Malacostraca</taxon>
        <taxon>Eumalacostraca</taxon>
        <taxon>Eucarida</taxon>
        <taxon>Decapoda</taxon>
        <taxon>Pleocyemata</taxon>
        <taxon>Anomura</taxon>
        <taxon>Galatheoidea</taxon>
        <taxon>Porcellanidae</taxon>
        <taxon>Petrolisthes</taxon>
    </lineage>
</organism>
<proteinExistence type="predicted"/>
<dbReference type="Proteomes" id="UP001286313">
    <property type="component" value="Unassembled WGS sequence"/>
</dbReference>